<reference evidence="10 11" key="1">
    <citation type="journal article" date="2008" name="Nature">
        <title>The Trichoplax genome and the nature of placozoans.</title>
        <authorList>
            <person name="Srivastava M."/>
            <person name="Begovic E."/>
            <person name="Chapman J."/>
            <person name="Putnam N.H."/>
            <person name="Hellsten U."/>
            <person name="Kawashima T."/>
            <person name="Kuo A."/>
            <person name="Mitros T."/>
            <person name="Salamov A."/>
            <person name="Carpenter M.L."/>
            <person name="Signorovitch A.Y."/>
            <person name="Moreno M.A."/>
            <person name="Kamm K."/>
            <person name="Grimwood J."/>
            <person name="Schmutz J."/>
            <person name="Shapiro H."/>
            <person name="Grigoriev I.V."/>
            <person name="Buss L.W."/>
            <person name="Schierwater B."/>
            <person name="Dellaporta S.L."/>
            <person name="Rokhsar D.S."/>
        </authorList>
    </citation>
    <scope>NUCLEOTIDE SEQUENCE [LARGE SCALE GENOMIC DNA]</scope>
    <source>
        <strain evidence="10 11">Grell-BS-1999</strain>
    </source>
</reference>
<dbReference type="InterPro" id="IPR015943">
    <property type="entry name" value="WD40/YVTN_repeat-like_dom_sf"/>
</dbReference>
<dbReference type="Pfam" id="PF08953">
    <property type="entry name" value="DUF1899"/>
    <property type="match status" value="1"/>
</dbReference>
<dbReference type="RefSeq" id="XP_002116207.1">
    <property type="nucleotide sequence ID" value="XM_002116171.1"/>
</dbReference>
<comment type="similarity">
    <text evidence="1 7">Belongs to the WD repeat coronin family.</text>
</comment>
<keyword evidence="4 8" id="KW-0175">Coiled coil</keyword>
<keyword evidence="2 6" id="KW-0853">WD repeat</keyword>
<protein>
    <recommendedName>
        <fullName evidence="7">Coronin</fullName>
    </recommendedName>
</protein>
<dbReference type="Pfam" id="PF16300">
    <property type="entry name" value="WD40_4"/>
    <property type="match status" value="1"/>
</dbReference>
<feature type="repeat" description="WD" evidence="6">
    <location>
        <begin position="184"/>
        <end position="225"/>
    </location>
</feature>
<organism evidence="10 11">
    <name type="scientific">Trichoplax adhaerens</name>
    <name type="common">Trichoplax reptans</name>
    <dbReference type="NCBI Taxonomy" id="10228"/>
    <lineage>
        <taxon>Eukaryota</taxon>
        <taxon>Metazoa</taxon>
        <taxon>Placozoa</taxon>
        <taxon>Uniplacotomia</taxon>
        <taxon>Trichoplacea</taxon>
        <taxon>Trichoplacidae</taxon>
        <taxon>Trichoplax</taxon>
    </lineage>
</organism>
<evidence type="ECO:0000313" key="11">
    <source>
        <dbReference type="Proteomes" id="UP000009022"/>
    </source>
</evidence>
<dbReference type="AlphaFoldDB" id="B3S7R1"/>
<dbReference type="InterPro" id="IPR001680">
    <property type="entry name" value="WD40_rpt"/>
</dbReference>
<keyword evidence="5" id="KW-0009">Actin-binding</keyword>
<dbReference type="InterPro" id="IPR015048">
    <property type="entry name" value="DUF1899"/>
</dbReference>
<dbReference type="GeneID" id="6757516"/>
<dbReference type="SMART" id="SM01167">
    <property type="entry name" value="DUF1900"/>
    <property type="match status" value="1"/>
</dbReference>
<evidence type="ECO:0000256" key="4">
    <source>
        <dbReference type="ARBA" id="ARBA00023054"/>
    </source>
</evidence>
<accession>B3S7R1</accession>
<dbReference type="Proteomes" id="UP000009022">
    <property type="component" value="Unassembled WGS sequence"/>
</dbReference>
<dbReference type="InterPro" id="IPR036322">
    <property type="entry name" value="WD40_repeat_dom_sf"/>
</dbReference>
<dbReference type="InterPro" id="IPR019775">
    <property type="entry name" value="WD40_repeat_CS"/>
</dbReference>
<dbReference type="Pfam" id="PF00400">
    <property type="entry name" value="WD40"/>
    <property type="match status" value="3"/>
</dbReference>
<dbReference type="FunFam" id="2.130.10.10:FF:000502">
    <property type="entry name" value="Coronin"/>
    <property type="match status" value="1"/>
</dbReference>
<dbReference type="PROSITE" id="PS00678">
    <property type="entry name" value="WD_REPEATS_1"/>
    <property type="match status" value="1"/>
</dbReference>
<feature type="repeat" description="WD" evidence="6">
    <location>
        <begin position="78"/>
        <end position="110"/>
    </location>
</feature>
<dbReference type="PANTHER" id="PTHR10856:SF44">
    <property type="entry name" value="CORONIN"/>
    <property type="match status" value="1"/>
</dbReference>
<evidence type="ECO:0000259" key="9">
    <source>
        <dbReference type="SMART" id="SM01166"/>
    </source>
</evidence>
<feature type="coiled-coil region" evidence="8">
    <location>
        <begin position="448"/>
        <end position="482"/>
    </location>
</feature>
<keyword evidence="11" id="KW-1185">Reference proteome</keyword>
<proteinExistence type="inferred from homology"/>
<dbReference type="PhylomeDB" id="B3S7R1"/>
<evidence type="ECO:0000256" key="3">
    <source>
        <dbReference type="ARBA" id="ARBA00022737"/>
    </source>
</evidence>
<dbReference type="EMBL" id="DS985254">
    <property type="protein sequence ID" value="EDV21240.1"/>
    <property type="molecule type" value="Genomic_DNA"/>
</dbReference>
<evidence type="ECO:0000313" key="10">
    <source>
        <dbReference type="EMBL" id="EDV21240.1"/>
    </source>
</evidence>
<evidence type="ECO:0000256" key="2">
    <source>
        <dbReference type="ARBA" id="ARBA00022574"/>
    </source>
</evidence>
<feature type="domain" description="DUF1899" evidence="9">
    <location>
        <begin position="4"/>
        <end position="69"/>
    </location>
</feature>
<dbReference type="GO" id="GO:0051015">
    <property type="term" value="F:actin filament binding"/>
    <property type="evidence" value="ECO:0000318"/>
    <property type="project" value="GO_Central"/>
</dbReference>
<dbReference type="HOGENOM" id="CLU_026859_0_2_1"/>
<evidence type="ECO:0000256" key="6">
    <source>
        <dbReference type="PROSITE-ProRule" id="PRU00221"/>
    </source>
</evidence>
<dbReference type="PROSITE" id="PS50082">
    <property type="entry name" value="WD_REPEATS_2"/>
    <property type="match status" value="3"/>
</dbReference>
<dbReference type="CTD" id="6757516"/>
<evidence type="ECO:0000256" key="1">
    <source>
        <dbReference type="ARBA" id="ARBA00009482"/>
    </source>
</evidence>
<dbReference type="InterPro" id="IPR015505">
    <property type="entry name" value="Coronin"/>
</dbReference>
<evidence type="ECO:0000256" key="8">
    <source>
        <dbReference type="SAM" id="Coils"/>
    </source>
</evidence>
<dbReference type="Gene3D" id="2.130.10.10">
    <property type="entry name" value="YVTN repeat-like/Quinoprotein amine dehydrogenase"/>
    <property type="match status" value="1"/>
</dbReference>
<dbReference type="OMA" id="ITSESPW"/>
<evidence type="ECO:0000256" key="5">
    <source>
        <dbReference type="ARBA" id="ARBA00023203"/>
    </source>
</evidence>
<sequence length="483" mass="54719">MLGQFSIRHSKFRHVYGQPYRRDLCYDSIHVAKNAFDSSYCAVNGKFIAVILSSGGGGSFLVLQKEKTGRVGIKCPRVVGHRGPVLDIAWNPFNENIIASCSEDHSIRIWFIPDDGIPLKIKKQDDEEERVEELDESVIILNGHSRRVNMVVWHPTANNVLASSSYDLSVVIWNVAQGSILNRIDCHKLPIFCIAFNNDGSLLASTSKDKKLRVIDPKTSEVKNEGICHFGLKGARVIFAGKFNKIITTGFSKHSERQFAVWDPDNLKDPIKLEGIDSGTGILFPFYDQDRNILYLAGKGDGNIRFYELFDQKPYCYFLNQFKSPSPHQGLTCLPNRYLDVPKCEIFRFYKLHSQGYLEPVSMIAPRKYDSIQTDLYPLTNAGIPSMEAMEWFEGASKPPVLKSITEDAIAEYRSRAKSITKMASAVNKNNALLEEEAKKRGLENMTKEQLIIAYKLLQQELENVKKELALKNQEIKKLKEKS</sequence>
<dbReference type="PROSITE" id="PS50294">
    <property type="entry name" value="WD_REPEATS_REGION"/>
    <property type="match status" value="2"/>
</dbReference>
<dbReference type="STRING" id="10228.B3S7R1"/>
<evidence type="ECO:0000256" key="7">
    <source>
        <dbReference type="RuleBase" id="RU280818"/>
    </source>
</evidence>
<dbReference type="SMART" id="SM01166">
    <property type="entry name" value="DUF1899"/>
    <property type="match status" value="1"/>
</dbReference>
<dbReference type="KEGG" id="tad:TRIADDRAFT_60260"/>
<gene>
    <name evidence="10" type="ORF">TRIADDRAFT_60260</name>
</gene>
<dbReference type="OrthoDB" id="1850764at2759"/>
<dbReference type="InParanoid" id="B3S7R1"/>
<feature type="repeat" description="WD" evidence="6">
    <location>
        <begin position="141"/>
        <end position="183"/>
    </location>
</feature>
<dbReference type="eggNOG" id="KOG0303">
    <property type="taxonomic scope" value="Eukaryota"/>
</dbReference>
<name>B3S7R1_TRIAD</name>
<dbReference type="PANTHER" id="PTHR10856">
    <property type="entry name" value="CORONIN"/>
    <property type="match status" value="1"/>
</dbReference>
<dbReference type="SUPFAM" id="SSF50978">
    <property type="entry name" value="WD40 repeat-like"/>
    <property type="match status" value="1"/>
</dbReference>
<dbReference type="SMART" id="SM00320">
    <property type="entry name" value="WD40"/>
    <property type="match status" value="3"/>
</dbReference>
<keyword evidence="3 7" id="KW-0677">Repeat</keyword>